<evidence type="ECO:0000256" key="3">
    <source>
        <dbReference type="ARBA" id="ARBA00022723"/>
    </source>
</evidence>
<evidence type="ECO:0008006" key="13">
    <source>
        <dbReference type="Google" id="ProtNLM"/>
    </source>
</evidence>
<evidence type="ECO:0000256" key="8">
    <source>
        <dbReference type="ARBA" id="ARBA00022884"/>
    </source>
</evidence>
<sequence length="295" mass="32485">LPQTGIVVRRTKSFYYVDVGDVEPRLCRIRGNLFQGNSHKYKIAVGDEVEIDLTAAEDAGWILRMLPRRTQLSRRPSIGVPEQVLVSNADTLLVVASLRSPPFRGGLVDRLLVASSCGGLEPVLILSKADLATSDEITPINSLYSSLGYTVLVTSVPESRGLEFLRVLLQNQTSVLSGHSGVGKSSLIKGLFPDWGIRIGRVSGKSGKGRHTTRMTEMFRLPVGGFIVDTPGIRELEPLVTPEDLDSHFVEFIPYLGQCRFKGCAHLHEPQCAIKEAVASKKISEQRYKSYCTLY</sequence>
<keyword evidence="6" id="KW-0378">Hydrolase</keyword>
<dbReference type="NCBIfam" id="TIGR00157">
    <property type="entry name" value="ribosome small subunit-dependent GTPase A"/>
    <property type="match status" value="1"/>
</dbReference>
<proteinExistence type="inferred from homology"/>
<feature type="domain" description="CP-type G" evidence="11">
    <location>
        <begin position="69"/>
        <end position="236"/>
    </location>
</feature>
<dbReference type="GO" id="GO:0005525">
    <property type="term" value="F:GTP binding"/>
    <property type="evidence" value="ECO:0007669"/>
    <property type="project" value="UniProtKB-KW"/>
</dbReference>
<dbReference type="PROSITE" id="PS51721">
    <property type="entry name" value="G_CP"/>
    <property type="match status" value="1"/>
</dbReference>
<keyword evidence="4" id="KW-0699">rRNA-binding</keyword>
<feature type="non-terminal residue" evidence="12">
    <location>
        <position position="1"/>
    </location>
</feature>
<dbReference type="InterPro" id="IPR031944">
    <property type="entry name" value="RsgA_N"/>
</dbReference>
<dbReference type="InterPro" id="IPR012340">
    <property type="entry name" value="NA-bd_OB-fold"/>
</dbReference>
<keyword evidence="8" id="KW-0694">RNA-binding</keyword>
<keyword evidence="7" id="KW-0862">Zinc</keyword>
<dbReference type="SUPFAM" id="SSF50249">
    <property type="entry name" value="Nucleic acid-binding proteins"/>
    <property type="match status" value="1"/>
</dbReference>
<dbReference type="PROSITE" id="PS50936">
    <property type="entry name" value="ENGC_GTPASE"/>
    <property type="match status" value="1"/>
</dbReference>
<dbReference type="CDD" id="cd01854">
    <property type="entry name" value="YjeQ_EngC"/>
    <property type="match status" value="1"/>
</dbReference>
<dbReference type="InterPro" id="IPR030378">
    <property type="entry name" value="G_CP_dom"/>
</dbReference>
<dbReference type="Gene3D" id="1.10.40.50">
    <property type="entry name" value="Probable gtpase engc, domain 3"/>
    <property type="match status" value="1"/>
</dbReference>
<dbReference type="Pfam" id="PF16745">
    <property type="entry name" value="RsgA_N"/>
    <property type="match status" value="1"/>
</dbReference>
<dbReference type="HAMAP" id="MF_01820">
    <property type="entry name" value="GTPase_RsgA"/>
    <property type="match status" value="1"/>
</dbReference>
<dbReference type="EMBL" id="UINC01001044">
    <property type="protein sequence ID" value="SUZ68814.1"/>
    <property type="molecule type" value="Genomic_DNA"/>
</dbReference>
<evidence type="ECO:0000256" key="4">
    <source>
        <dbReference type="ARBA" id="ARBA00022730"/>
    </source>
</evidence>
<feature type="domain" description="EngC GTPase" evidence="10">
    <location>
        <begin position="87"/>
        <end position="234"/>
    </location>
</feature>
<dbReference type="Gene3D" id="2.40.50.140">
    <property type="entry name" value="Nucleic acid-binding proteins"/>
    <property type="match status" value="1"/>
</dbReference>
<evidence type="ECO:0000256" key="1">
    <source>
        <dbReference type="ARBA" id="ARBA00022490"/>
    </source>
</evidence>
<evidence type="ECO:0000256" key="2">
    <source>
        <dbReference type="ARBA" id="ARBA00022517"/>
    </source>
</evidence>
<dbReference type="Gene3D" id="3.40.50.300">
    <property type="entry name" value="P-loop containing nucleotide triphosphate hydrolases"/>
    <property type="match status" value="1"/>
</dbReference>
<dbReference type="PANTHER" id="PTHR32120:SF11">
    <property type="entry name" value="SMALL RIBOSOMAL SUBUNIT BIOGENESIS GTPASE RSGA 1, MITOCHONDRIAL-RELATED"/>
    <property type="match status" value="1"/>
</dbReference>
<keyword evidence="1" id="KW-0963">Cytoplasm</keyword>
<accession>A0A381PQB9</accession>
<gene>
    <name evidence="12" type="ORF">METZ01_LOCUS21668</name>
</gene>
<dbReference type="Pfam" id="PF03193">
    <property type="entry name" value="RsgA_GTPase"/>
    <property type="match status" value="1"/>
</dbReference>
<evidence type="ECO:0000256" key="9">
    <source>
        <dbReference type="ARBA" id="ARBA00023134"/>
    </source>
</evidence>
<organism evidence="12">
    <name type="scientific">marine metagenome</name>
    <dbReference type="NCBI Taxonomy" id="408172"/>
    <lineage>
        <taxon>unclassified sequences</taxon>
        <taxon>metagenomes</taxon>
        <taxon>ecological metagenomes</taxon>
    </lineage>
</organism>
<dbReference type="GO" id="GO:0003924">
    <property type="term" value="F:GTPase activity"/>
    <property type="evidence" value="ECO:0007669"/>
    <property type="project" value="InterPro"/>
</dbReference>
<evidence type="ECO:0000256" key="6">
    <source>
        <dbReference type="ARBA" id="ARBA00022801"/>
    </source>
</evidence>
<feature type="non-terminal residue" evidence="12">
    <location>
        <position position="295"/>
    </location>
</feature>
<protein>
    <recommendedName>
        <fullName evidence="13">EngC GTPase domain-containing protein</fullName>
    </recommendedName>
</protein>
<dbReference type="InterPro" id="IPR010914">
    <property type="entry name" value="RsgA_GTPase_dom"/>
</dbReference>
<dbReference type="InterPro" id="IPR027417">
    <property type="entry name" value="P-loop_NTPase"/>
</dbReference>
<evidence type="ECO:0000256" key="7">
    <source>
        <dbReference type="ARBA" id="ARBA00022833"/>
    </source>
</evidence>
<dbReference type="InterPro" id="IPR004881">
    <property type="entry name" value="Ribosome_biogen_GTPase_RsgA"/>
</dbReference>
<dbReference type="GO" id="GO:0019843">
    <property type="term" value="F:rRNA binding"/>
    <property type="evidence" value="ECO:0007669"/>
    <property type="project" value="UniProtKB-KW"/>
</dbReference>
<dbReference type="GO" id="GO:0046872">
    <property type="term" value="F:metal ion binding"/>
    <property type="evidence" value="ECO:0007669"/>
    <property type="project" value="UniProtKB-KW"/>
</dbReference>
<dbReference type="PANTHER" id="PTHR32120">
    <property type="entry name" value="SMALL RIBOSOMAL SUBUNIT BIOGENESIS GTPASE RSGA"/>
    <property type="match status" value="1"/>
</dbReference>
<evidence type="ECO:0000259" key="10">
    <source>
        <dbReference type="PROSITE" id="PS50936"/>
    </source>
</evidence>
<dbReference type="GO" id="GO:0042254">
    <property type="term" value="P:ribosome biogenesis"/>
    <property type="evidence" value="ECO:0007669"/>
    <property type="project" value="UniProtKB-KW"/>
</dbReference>
<keyword evidence="9" id="KW-0342">GTP-binding</keyword>
<evidence type="ECO:0000256" key="5">
    <source>
        <dbReference type="ARBA" id="ARBA00022741"/>
    </source>
</evidence>
<name>A0A381PQB9_9ZZZZ</name>
<dbReference type="SUPFAM" id="SSF52540">
    <property type="entry name" value="P-loop containing nucleoside triphosphate hydrolases"/>
    <property type="match status" value="1"/>
</dbReference>
<dbReference type="AlphaFoldDB" id="A0A381PQB9"/>
<evidence type="ECO:0000259" key="11">
    <source>
        <dbReference type="PROSITE" id="PS51721"/>
    </source>
</evidence>
<reference evidence="12" key="1">
    <citation type="submission" date="2018-05" db="EMBL/GenBank/DDBJ databases">
        <authorList>
            <person name="Lanie J.A."/>
            <person name="Ng W.-L."/>
            <person name="Kazmierczak K.M."/>
            <person name="Andrzejewski T.M."/>
            <person name="Davidsen T.M."/>
            <person name="Wayne K.J."/>
            <person name="Tettelin H."/>
            <person name="Glass J.I."/>
            <person name="Rusch D."/>
            <person name="Podicherti R."/>
            <person name="Tsui H.-C.T."/>
            <person name="Winkler M.E."/>
        </authorList>
    </citation>
    <scope>NUCLEOTIDE SEQUENCE</scope>
</reference>
<keyword evidence="2" id="KW-0690">Ribosome biogenesis</keyword>
<keyword evidence="5" id="KW-0547">Nucleotide-binding</keyword>
<evidence type="ECO:0000313" key="12">
    <source>
        <dbReference type="EMBL" id="SUZ68814.1"/>
    </source>
</evidence>
<keyword evidence="3" id="KW-0479">Metal-binding</keyword>